<evidence type="ECO:0000313" key="1">
    <source>
        <dbReference type="EMBL" id="MFD1738677.1"/>
    </source>
</evidence>
<keyword evidence="2" id="KW-1185">Reference proteome</keyword>
<name>A0ABW4LU79_9BACI</name>
<dbReference type="EMBL" id="JBHUEM010000046">
    <property type="protein sequence ID" value="MFD1738677.1"/>
    <property type="molecule type" value="Genomic_DNA"/>
</dbReference>
<dbReference type="RefSeq" id="WP_377929891.1">
    <property type="nucleotide sequence ID" value="NZ_JBHUEM010000046.1"/>
</dbReference>
<sequence length="76" mass="8794">MDGPLLMRLEKVDEKVINLKGIKRNSNEKVLFEAQTNFNDFKKSLVTVSNAAISYVDLKGWKNYELLNLKRHLNSL</sequence>
<evidence type="ECO:0000313" key="2">
    <source>
        <dbReference type="Proteomes" id="UP001597214"/>
    </source>
</evidence>
<protein>
    <recommendedName>
        <fullName evidence="3">STAS domain-containing protein</fullName>
    </recommendedName>
</protein>
<comment type="caution">
    <text evidence="1">The sequence shown here is derived from an EMBL/GenBank/DDBJ whole genome shotgun (WGS) entry which is preliminary data.</text>
</comment>
<reference evidence="2" key="1">
    <citation type="journal article" date="2019" name="Int. J. Syst. Evol. Microbiol.">
        <title>The Global Catalogue of Microorganisms (GCM) 10K type strain sequencing project: providing services to taxonomists for standard genome sequencing and annotation.</title>
        <authorList>
            <consortium name="The Broad Institute Genomics Platform"/>
            <consortium name="The Broad Institute Genome Sequencing Center for Infectious Disease"/>
            <person name="Wu L."/>
            <person name="Ma J."/>
        </authorList>
    </citation>
    <scope>NUCLEOTIDE SEQUENCE [LARGE SCALE GENOMIC DNA]</scope>
    <source>
        <strain evidence="2">CCUG 49339</strain>
    </source>
</reference>
<organism evidence="1 2">
    <name type="scientific">Bacillus salitolerans</name>
    <dbReference type="NCBI Taxonomy" id="1437434"/>
    <lineage>
        <taxon>Bacteria</taxon>
        <taxon>Bacillati</taxon>
        <taxon>Bacillota</taxon>
        <taxon>Bacilli</taxon>
        <taxon>Bacillales</taxon>
        <taxon>Bacillaceae</taxon>
        <taxon>Bacillus</taxon>
    </lineage>
</organism>
<gene>
    <name evidence="1" type="ORF">ACFSCX_19340</name>
</gene>
<evidence type="ECO:0008006" key="3">
    <source>
        <dbReference type="Google" id="ProtNLM"/>
    </source>
</evidence>
<dbReference type="Proteomes" id="UP001597214">
    <property type="component" value="Unassembled WGS sequence"/>
</dbReference>
<accession>A0ABW4LU79</accession>
<proteinExistence type="predicted"/>